<proteinExistence type="predicted"/>
<evidence type="ECO:0000313" key="2">
    <source>
        <dbReference type="EMBL" id="CAK9112319.1"/>
    </source>
</evidence>
<sequence length="148" mass="16860">MTFAFLHSICARIVATPEGDNIHNACLRYGDWRGHQDYCQPGGLLEPSWTVTLLGTYMCFSAALMDQGTISWDLEASGTGDGEGEDQNSRRGWCWVVLWPCHQALRWLTVQERPKTNISEEEEERRKDQGCSSNFDLSSQRQFVEHDS</sequence>
<feature type="region of interest" description="Disordered" evidence="1">
    <location>
        <begin position="116"/>
        <end position="148"/>
    </location>
</feature>
<evidence type="ECO:0000256" key="1">
    <source>
        <dbReference type="SAM" id="MobiDB-lite"/>
    </source>
</evidence>
<name>A0ABP0SIX0_9DINO</name>
<reference evidence="2 3" key="1">
    <citation type="submission" date="2024-02" db="EMBL/GenBank/DDBJ databases">
        <authorList>
            <person name="Chen Y."/>
            <person name="Shah S."/>
            <person name="Dougan E. K."/>
            <person name="Thang M."/>
            <person name="Chan C."/>
        </authorList>
    </citation>
    <scope>NUCLEOTIDE SEQUENCE [LARGE SCALE GENOMIC DNA]</scope>
</reference>
<gene>
    <name evidence="2" type="ORF">CCMP2556_LOCUS52086</name>
</gene>
<feature type="compositionally biased region" description="Polar residues" evidence="1">
    <location>
        <begin position="130"/>
        <end position="142"/>
    </location>
</feature>
<organism evidence="2 3">
    <name type="scientific">Durusdinium trenchii</name>
    <dbReference type="NCBI Taxonomy" id="1381693"/>
    <lineage>
        <taxon>Eukaryota</taxon>
        <taxon>Sar</taxon>
        <taxon>Alveolata</taxon>
        <taxon>Dinophyceae</taxon>
        <taxon>Suessiales</taxon>
        <taxon>Symbiodiniaceae</taxon>
        <taxon>Durusdinium</taxon>
    </lineage>
</organism>
<dbReference type="Proteomes" id="UP001642484">
    <property type="component" value="Unassembled WGS sequence"/>
</dbReference>
<accession>A0ABP0SIX0</accession>
<protein>
    <submittedName>
        <fullName evidence="2">Uncharacterized protein</fullName>
    </submittedName>
</protein>
<evidence type="ECO:0000313" key="3">
    <source>
        <dbReference type="Proteomes" id="UP001642484"/>
    </source>
</evidence>
<keyword evidence="3" id="KW-1185">Reference proteome</keyword>
<dbReference type="EMBL" id="CAXAMN010027695">
    <property type="protein sequence ID" value="CAK9112319.1"/>
    <property type="molecule type" value="Genomic_DNA"/>
</dbReference>
<comment type="caution">
    <text evidence="2">The sequence shown here is derived from an EMBL/GenBank/DDBJ whole genome shotgun (WGS) entry which is preliminary data.</text>
</comment>